<dbReference type="EMBL" id="HBIO01004077">
    <property type="protein sequence ID" value="CAE0457953.1"/>
    <property type="molecule type" value="Transcribed_RNA"/>
</dbReference>
<dbReference type="AlphaFoldDB" id="A0A7S3PWL5"/>
<evidence type="ECO:0000256" key="1">
    <source>
        <dbReference type="SAM" id="SignalP"/>
    </source>
</evidence>
<gene>
    <name evidence="2" type="ORF">CDEB00056_LOCUS2794</name>
</gene>
<evidence type="ECO:0000313" key="2">
    <source>
        <dbReference type="EMBL" id="CAE0457953.1"/>
    </source>
</evidence>
<accession>A0A7S3PWL5</accession>
<feature type="chain" id="PRO_5030672828" evidence="1">
    <location>
        <begin position="17"/>
        <end position="273"/>
    </location>
</feature>
<name>A0A7S3PWL5_9STRA</name>
<organism evidence="2">
    <name type="scientific">Chaetoceros debilis</name>
    <dbReference type="NCBI Taxonomy" id="122233"/>
    <lineage>
        <taxon>Eukaryota</taxon>
        <taxon>Sar</taxon>
        <taxon>Stramenopiles</taxon>
        <taxon>Ochrophyta</taxon>
        <taxon>Bacillariophyta</taxon>
        <taxon>Coscinodiscophyceae</taxon>
        <taxon>Chaetocerotophycidae</taxon>
        <taxon>Chaetocerotales</taxon>
        <taxon>Chaetocerotaceae</taxon>
        <taxon>Chaetoceros</taxon>
    </lineage>
</organism>
<protein>
    <submittedName>
        <fullName evidence="2">Uncharacterized protein</fullName>
    </submittedName>
</protein>
<proteinExistence type="predicted"/>
<reference evidence="2" key="1">
    <citation type="submission" date="2021-01" db="EMBL/GenBank/DDBJ databases">
        <authorList>
            <person name="Corre E."/>
            <person name="Pelletier E."/>
            <person name="Niang G."/>
            <person name="Scheremetjew M."/>
            <person name="Finn R."/>
            <person name="Kale V."/>
            <person name="Holt S."/>
            <person name="Cochrane G."/>
            <person name="Meng A."/>
            <person name="Brown T."/>
            <person name="Cohen L."/>
        </authorList>
    </citation>
    <scope>NUCLEOTIDE SEQUENCE</scope>
    <source>
        <strain evidence="2">MM31A-1</strain>
    </source>
</reference>
<keyword evidence="1" id="KW-0732">Signal</keyword>
<sequence length="273" mass="29556">MLRILFSFLLINVTLAAERHSVGNETGENLQIIRKVKQNQCHTHEHETVIEKGDVTLPLTCADHQANIRAIHHPEYGSMTENECSELCSSPEALPFLEGWELGSCAETPEGNFINNPVYKSVPLEMSAINVEVVVAGKVSDLSTTCHCHDYDRMSCDDSNVDYTNYVSDLIAGCSGVRAGLDATCPAGCSVPFGILHLHYSECPSREMSEMFESILSTGKCHDASDTPSDVSICSPEERDPITTPVIDQSSDSATVFSTAAALAIGVVTTMLI</sequence>
<feature type="signal peptide" evidence="1">
    <location>
        <begin position="1"/>
        <end position="16"/>
    </location>
</feature>